<dbReference type="VEuPathDB" id="FungiDB:I303_04584"/>
<reference evidence="3" key="1">
    <citation type="submission" date="2013-07" db="EMBL/GenBank/DDBJ databases">
        <title>The Genome Sequence of Cryptococcus dejecticola CBS10117.</title>
        <authorList>
            <consortium name="The Broad Institute Genome Sequencing Platform"/>
            <person name="Cuomo C."/>
            <person name="Litvintseva A."/>
            <person name="Chen Y."/>
            <person name="Heitman J."/>
            <person name="Sun S."/>
            <person name="Springer D."/>
            <person name="Dromer F."/>
            <person name="Young S.K."/>
            <person name="Zeng Q."/>
            <person name="Gargeya S."/>
            <person name="Fitzgerald M."/>
            <person name="Abouelleil A."/>
            <person name="Alvarado L."/>
            <person name="Berlin A.M."/>
            <person name="Chapman S.B."/>
            <person name="Dewar J."/>
            <person name="Goldberg J."/>
            <person name="Griggs A."/>
            <person name="Gujja S."/>
            <person name="Hansen M."/>
            <person name="Howarth C."/>
            <person name="Imamovic A."/>
            <person name="Larimer J."/>
            <person name="McCowan C."/>
            <person name="Murphy C."/>
            <person name="Pearson M."/>
            <person name="Priest M."/>
            <person name="Roberts A."/>
            <person name="Saif S."/>
            <person name="Shea T."/>
            <person name="Sykes S."/>
            <person name="Wortman J."/>
            <person name="Nusbaum C."/>
            <person name="Birren B."/>
        </authorList>
    </citation>
    <scope>NUCLEOTIDE SEQUENCE [LARGE SCALE GENOMIC DNA]</scope>
    <source>
        <strain evidence="3">CBS 10117</strain>
    </source>
</reference>
<dbReference type="AlphaFoldDB" id="A0A1A6A5B7"/>
<dbReference type="EMBL" id="CP144534">
    <property type="protein sequence ID" value="WWC61852.1"/>
    <property type="molecule type" value="Genomic_DNA"/>
</dbReference>
<dbReference type="InterPro" id="IPR046341">
    <property type="entry name" value="SET_dom_sf"/>
</dbReference>
<protein>
    <recommendedName>
        <fullName evidence="2">SET domain-containing protein</fullName>
    </recommendedName>
</protein>
<reference evidence="4" key="3">
    <citation type="submission" date="2024-02" db="EMBL/GenBank/DDBJ databases">
        <title>Comparative genomics of Cryptococcus and Kwoniella reveals pathogenesis evolution and contrasting modes of karyotype evolution via chromosome fusion or intercentromeric recombination.</title>
        <authorList>
            <person name="Coelho M.A."/>
            <person name="David-Palma M."/>
            <person name="Shea T."/>
            <person name="Bowers K."/>
            <person name="McGinley-Smith S."/>
            <person name="Mohammad A.W."/>
            <person name="Gnirke A."/>
            <person name="Yurkov A.M."/>
            <person name="Nowrousian M."/>
            <person name="Sun S."/>
            <person name="Cuomo C.A."/>
            <person name="Heitman J."/>
        </authorList>
    </citation>
    <scope>NUCLEOTIDE SEQUENCE</scope>
    <source>
        <strain evidence="4">CBS 10117</strain>
    </source>
</reference>
<dbReference type="GeneID" id="28968283"/>
<accession>A0A1A6A5B7</accession>
<dbReference type="OrthoDB" id="5792673at2759"/>
<feature type="domain" description="SET" evidence="2">
    <location>
        <begin position="54"/>
        <end position="242"/>
    </location>
</feature>
<proteinExistence type="predicted"/>
<evidence type="ECO:0000259" key="2">
    <source>
        <dbReference type="PROSITE" id="PS50280"/>
    </source>
</evidence>
<name>A0A1A6A5B7_9TREE</name>
<organism evidence="3">
    <name type="scientific">Kwoniella dejecticola CBS 10117</name>
    <dbReference type="NCBI Taxonomy" id="1296121"/>
    <lineage>
        <taxon>Eukaryota</taxon>
        <taxon>Fungi</taxon>
        <taxon>Dikarya</taxon>
        <taxon>Basidiomycota</taxon>
        <taxon>Agaricomycotina</taxon>
        <taxon>Tremellomycetes</taxon>
        <taxon>Tremellales</taxon>
        <taxon>Cryptococcaceae</taxon>
        <taxon>Kwoniella</taxon>
    </lineage>
</organism>
<feature type="compositionally biased region" description="Low complexity" evidence="1">
    <location>
        <begin position="103"/>
        <end position="116"/>
    </location>
</feature>
<feature type="compositionally biased region" description="Basic and acidic residues" evidence="1">
    <location>
        <begin position="118"/>
        <end position="134"/>
    </location>
</feature>
<dbReference type="RefSeq" id="XP_018263093.1">
    <property type="nucleotide sequence ID" value="XM_018407882.1"/>
</dbReference>
<dbReference type="Pfam" id="PF00856">
    <property type="entry name" value="SET"/>
    <property type="match status" value="1"/>
</dbReference>
<reference evidence="4" key="2">
    <citation type="submission" date="2013-07" db="EMBL/GenBank/DDBJ databases">
        <authorList>
            <consortium name="The Broad Institute Genome Sequencing Platform"/>
            <person name="Cuomo C."/>
            <person name="Litvintseva A."/>
            <person name="Chen Y."/>
            <person name="Heitman J."/>
            <person name="Sun S."/>
            <person name="Springer D."/>
            <person name="Dromer F."/>
            <person name="Young S.K."/>
            <person name="Zeng Q."/>
            <person name="Gargeya S."/>
            <person name="Fitzgerald M."/>
            <person name="Abouelleil A."/>
            <person name="Alvarado L."/>
            <person name="Berlin A.M."/>
            <person name="Chapman S.B."/>
            <person name="Dewar J."/>
            <person name="Goldberg J."/>
            <person name="Griggs A."/>
            <person name="Gujja S."/>
            <person name="Hansen M."/>
            <person name="Howarth C."/>
            <person name="Imamovic A."/>
            <person name="Larimer J."/>
            <person name="McCowan C."/>
            <person name="Murphy C."/>
            <person name="Pearson M."/>
            <person name="Priest M."/>
            <person name="Roberts A."/>
            <person name="Saif S."/>
            <person name="Shea T."/>
            <person name="Sykes S."/>
            <person name="Wortman J."/>
            <person name="Nusbaum C."/>
            <person name="Birren B."/>
        </authorList>
    </citation>
    <scope>NUCLEOTIDE SEQUENCE</scope>
    <source>
        <strain evidence="4">CBS 10117</strain>
    </source>
</reference>
<feature type="region of interest" description="Disordered" evidence="1">
    <location>
        <begin position="103"/>
        <end position="136"/>
    </location>
</feature>
<dbReference type="InterPro" id="IPR001214">
    <property type="entry name" value="SET_dom"/>
</dbReference>
<dbReference type="SUPFAM" id="SSF82199">
    <property type="entry name" value="SET domain"/>
    <property type="match status" value="1"/>
</dbReference>
<evidence type="ECO:0000256" key="1">
    <source>
        <dbReference type="SAM" id="MobiDB-lite"/>
    </source>
</evidence>
<dbReference type="Gene3D" id="2.170.270.10">
    <property type="entry name" value="SET domain"/>
    <property type="match status" value="1"/>
</dbReference>
<dbReference type="PROSITE" id="PS50280">
    <property type="entry name" value="SET"/>
    <property type="match status" value="1"/>
</dbReference>
<keyword evidence="5" id="KW-1185">Reference proteome</keyword>
<dbReference type="KEGG" id="kdj:28968283"/>
<dbReference type="Proteomes" id="UP000078595">
    <property type="component" value="Chromosome 5"/>
</dbReference>
<evidence type="ECO:0000313" key="4">
    <source>
        <dbReference type="EMBL" id="WWC61852.1"/>
    </source>
</evidence>
<evidence type="ECO:0000313" key="5">
    <source>
        <dbReference type="Proteomes" id="UP000078595"/>
    </source>
</evidence>
<evidence type="ECO:0000313" key="3">
    <source>
        <dbReference type="EMBL" id="OBR85251.1"/>
    </source>
</evidence>
<sequence length="253" mass="27649">MTRALAHDSNPPPNWPEGIIYLTKCRLSPTFPTSLIPLISSNGRFLPRSIIHPSSVLIKRIDKVDHPAKGQNGLFAKGKIKPGILIIPYFGIIHATFTLDQSGSQSQSQSQSLSNSGKEGRDRNRVPYQDKDEHEDSDYDLSLLRISASEITNPFPGYHISIGIDAAHMGNAARFVNDYRGINDSGGPNAEFRLGKGENGELQMEIWSLPLKLNKKNRGNQVTAAAAATGISKGDEILVSYGKGWWGARNQGT</sequence>
<dbReference type="EMBL" id="KI894031">
    <property type="protein sequence ID" value="OBR85251.1"/>
    <property type="molecule type" value="Genomic_DNA"/>
</dbReference>
<dbReference type="STRING" id="1296121.A0A1A6A5B7"/>
<gene>
    <name evidence="3" type="ORF">I303_04584</name>
    <name evidence="4" type="ORF">I303_104437</name>
</gene>